<dbReference type="Pfam" id="PF06044">
    <property type="entry name" value="DpnI"/>
    <property type="match status" value="1"/>
</dbReference>
<evidence type="ECO:0000313" key="2">
    <source>
        <dbReference type="Proteomes" id="UP001165363"/>
    </source>
</evidence>
<dbReference type="Proteomes" id="UP001165363">
    <property type="component" value="Unassembled WGS sequence"/>
</dbReference>
<dbReference type="EMBL" id="JAMGBD010000001">
    <property type="protein sequence ID" value="MCL6684032.1"/>
    <property type="molecule type" value="Genomic_DNA"/>
</dbReference>
<proteinExistence type="predicted"/>
<dbReference type="RefSeq" id="WP_249848273.1">
    <property type="nucleotide sequence ID" value="NZ_JAMGBD010000001.1"/>
</dbReference>
<dbReference type="InterPro" id="IPR010324">
    <property type="entry name" value="DRP"/>
</dbReference>
<evidence type="ECO:0000313" key="1">
    <source>
        <dbReference type="EMBL" id="MCL6684032.1"/>
    </source>
</evidence>
<accession>A0ABT0RN16</accession>
<gene>
    <name evidence="1" type="ORF">LZ536_08995</name>
</gene>
<sequence length="149" mass="16654">MATDKQDLGELGEKLVAASCNCPRCKRARTLKRLPINFRCADLICDFCGYLAQVKATRVDDVDRKPDSILGAAWGPQKERMDSGIFFPLFIVTVAKSGKKKAIYYLSADLQDASIFEPRNPLSATAKRAGWQGFLYKLTHVADRLVRIK</sequence>
<dbReference type="InterPro" id="IPR043025">
    <property type="entry name" value="DRP_PD-(D/E)XK_dom"/>
</dbReference>
<keyword evidence="2" id="KW-1185">Reference proteome</keyword>
<reference evidence="1" key="1">
    <citation type="submission" date="2022-05" db="EMBL/GenBank/DDBJ databases">
        <authorList>
            <person name="Jo J.-H."/>
            <person name="Im W.-T."/>
        </authorList>
    </citation>
    <scope>NUCLEOTIDE SEQUENCE</scope>
    <source>
        <strain evidence="1">SE158</strain>
    </source>
</reference>
<protein>
    <submittedName>
        <fullName evidence="1">DpnI domain-containing protein</fullName>
    </submittedName>
</protein>
<organism evidence="1 2">
    <name type="scientific">Sphingomonas alba</name>
    <dbReference type="NCBI Taxonomy" id="2908208"/>
    <lineage>
        <taxon>Bacteria</taxon>
        <taxon>Pseudomonadati</taxon>
        <taxon>Pseudomonadota</taxon>
        <taxon>Alphaproteobacteria</taxon>
        <taxon>Sphingomonadales</taxon>
        <taxon>Sphingomonadaceae</taxon>
        <taxon>Sphingomonas</taxon>
    </lineage>
</organism>
<comment type="caution">
    <text evidence="1">The sequence shown here is derived from an EMBL/GenBank/DDBJ whole genome shotgun (WGS) entry which is preliminary data.</text>
</comment>
<name>A0ABT0RN16_9SPHN</name>
<dbReference type="Gene3D" id="3.40.210.30">
    <property type="entry name" value="Dam replacing family, catalytic PD-(D/E)XK domain"/>
    <property type="match status" value="1"/>
</dbReference>